<feature type="transmembrane region" description="Helical" evidence="10">
    <location>
        <begin position="186"/>
        <end position="209"/>
    </location>
</feature>
<dbReference type="SMART" id="SM01190">
    <property type="entry name" value="EMP24_GP25L"/>
    <property type="match status" value="1"/>
</dbReference>
<keyword evidence="6 10" id="KW-1133">Transmembrane helix</keyword>
<dbReference type="Pfam" id="PF01105">
    <property type="entry name" value="EMP24_GP25L"/>
    <property type="match status" value="1"/>
</dbReference>
<reference evidence="13" key="1">
    <citation type="submission" date="2022-01" db="EMBL/GenBank/DDBJ databases">
        <authorList>
            <person name="King R."/>
        </authorList>
    </citation>
    <scope>NUCLEOTIDE SEQUENCE</scope>
</reference>
<gene>
    <name evidence="13" type="ORF">CEUTPL_LOCUS4905</name>
</gene>
<comment type="similarity">
    <text evidence="2 9">Belongs to the EMP24/GP25L family.</text>
</comment>
<evidence type="ECO:0000256" key="9">
    <source>
        <dbReference type="RuleBase" id="RU003827"/>
    </source>
</evidence>
<keyword evidence="3" id="KW-0217">Developmental protein</keyword>
<dbReference type="Gene3D" id="2.60.120.680">
    <property type="entry name" value="GOLD domain"/>
    <property type="match status" value="1"/>
</dbReference>
<evidence type="ECO:0000256" key="11">
    <source>
        <dbReference type="SAM" id="SignalP"/>
    </source>
</evidence>
<evidence type="ECO:0000256" key="1">
    <source>
        <dbReference type="ARBA" id="ARBA00004479"/>
    </source>
</evidence>
<evidence type="ECO:0000256" key="10">
    <source>
        <dbReference type="SAM" id="Phobius"/>
    </source>
</evidence>
<evidence type="ECO:0000256" key="5">
    <source>
        <dbReference type="ARBA" id="ARBA00022729"/>
    </source>
</evidence>
<dbReference type="SUPFAM" id="SSF101576">
    <property type="entry name" value="Supernatant protein factor (SPF), C-terminal domain"/>
    <property type="match status" value="1"/>
</dbReference>
<keyword evidence="7 10" id="KW-0472">Membrane</keyword>
<dbReference type="InterPro" id="IPR009038">
    <property type="entry name" value="GOLD_dom"/>
</dbReference>
<feature type="chain" id="PRO_5040170062" description="GOLD domain-containing protein" evidence="11">
    <location>
        <begin position="18"/>
        <end position="227"/>
    </location>
</feature>
<dbReference type="OrthoDB" id="5976732at2759"/>
<evidence type="ECO:0000256" key="4">
    <source>
        <dbReference type="ARBA" id="ARBA00022692"/>
    </source>
</evidence>
<evidence type="ECO:0000256" key="8">
    <source>
        <dbReference type="ARBA" id="ARBA00037847"/>
    </source>
</evidence>
<keyword evidence="14" id="KW-1185">Reference proteome</keyword>
<protein>
    <recommendedName>
        <fullName evidence="12">GOLD domain-containing protein</fullName>
    </recommendedName>
</protein>
<dbReference type="GO" id="GO:0012505">
    <property type="term" value="C:endomembrane system"/>
    <property type="evidence" value="ECO:0007669"/>
    <property type="project" value="UniProtKB-SubCell"/>
</dbReference>
<evidence type="ECO:0000259" key="12">
    <source>
        <dbReference type="PROSITE" id="PS50866"/>
    </source>
</evidence>
<dbReference type="InterPro" id="IPR036598">
    <property type="entry name" value="GOLD_dom_sf"/>
</dbReference>
<feature type="signal peptide" evidence="11">
    <location>
        <begin position="1"/>
        <end position="17"/>
    </location>
</feature>
<evidence type="ECO:0000313" key="14">
    <source>
        <dbReference type="Proteomes" id="UP001152799"/>
    </source>
</evidence>
<sequence>MISLLILLFCTIQISNSLERSLTVNVEPQREDCFFQTLEEHDQLEIEYQVIDGGHGDLDISFNLIEPRGRVLVADFKKTEKSHNIDIQQTGDYKFCFDNTFSSFNTKTVYFEFTVYNNKEDQWGDNSDIHFDNSIDNIPQIEGFYEIVNTVKTYLNKARLLQDMIKVVEAKDRNIAEETYFKINTYSMFVLIVMVSVSFVQILMVKSIFDNNSKLYKFLSVVDIINK</sequence>
<keyword evidence="4 9" id="KW-0812">Transmembrane</keyword>
<keyword evidence="5 11" id="KW-0732">Signal</keyword>
<feature type="domain" description="GOLD" evidence="12">
    <location>
        <begin position="31"/>
        <end position="115"/>
    </location>
</feature>
<evidence type="ECO:0000256" key="3">
    <source>
        <dbReference type="ARBA" id="ARBA00022473"/>
    </source>
</evidence>
<dbReference type="EMBL" id="OU892278">
    <property type="protein sequence ID" value="CAG9764265.1"/>
    <property type="molecule type" value="Genomic_DNA"/>
</dbReference>
<evidence type="ECO:0000256" key="7">
    <source>
        <dbReference type="ARBA" id="ARBA00023136"/>
    </source>
</evidence>
<name>A0A9N9QM01_9CUCU</name>
<comment type="subcellular location">
    <subcellularLocation>
        <location evidence="8">Endomembrane system</location>
        <topology evidence="8">Single-pass membrane protein</topology>
    </subcellularLocation>
    <subcellularLocation>
        <location evidence="1 9">Membrane</location>
        <topology evidence="1 9">Single-pass type I membrane protein</topology>
    </subcellularLocation>
</comment>
<proteinExistence type="inferred from homology"/>
<dbReference type="AlphaFoldDB" id="A0A9N9QM01"/>
<dbReference type="InterPro" id="IPR015720">
    <property type="entry name" value="Emp24-like"/>
</dbReference>
<accession>A0A9N9QM01</accession>
<organism evidence="13 14">
    <name type="scientific">Ceutorhynchus assimilis</name>
    <name type="common">cabbage seed weevil</name>
    <dbReference type="NCBI Taxonomy" id="467358"/>
    <lineage>
        <taxon>Eukaryota</taxon>
        <taxon>Metazoa</taxon>
        <taxon>Ecdysozoa</taxon>
        <taxon>Arthropoda</taxon>
        <taxon>Hexapoda</taxon>
        <taxon>Insecta</taxon>
        <taxon>Pterygota</taxon>
        <taxon>Neoptera</taxon>
        <taxon>Endopterygota</taxon>
        <taxon>Coleoptera</taxon>
        <taxon>Polyphaga</taxon>
        <taxon>Cucujiformia</taxon>
        <taxon>Curculionidae</taxon>
        <taxon>Ceutorhynchinae</taxon>
        <taxon>Ceutorhynchus</taxon>
    </lineage>
</organism>
<dbReference type="PANTHER" id="PTHR22811">
    <property type="entry name" value="TRANSMEMBRANE EMP24 DOMAIN-CONTAINING PROTEIN"/>
    <property type="match status" value="1"/>
</dbReference>
<dbReference type="Proteomes" id="UP001152799">
    <property type="component" value="Chromosome 2"/>
</dbReference>
<dbReference type="PROSITE" id="PS50866">
    <property type="entry name" value="GOLD"/>
    <property type="match status" value="1"/>
</dbReference>
<evidence type="ECO:0000313" key="13">
    <source>
        <dbReference type="EMBL" id="CAG9764265.1"/>
    </source>
</evidence>
<evidence type="ECO:0000256" key="6">
    <source>
        <dbReference type="ARBA" id="ARBA00022989"/>
    </source>
</evidence>
<evidence type="ECO:0000256" key="2">
    <source>
        <dbReference type="ARBA" id="ARBA00007104"/>
    </source>
</evidence>
<dbReference type="GO" id="GO:0016020">
    <property type="term" value="C:membrane"/>
    <property type="evidence" value="ECO:0007669"/>
    <property type="project" value="UniProtKB-SubCell"/>
</dbReference>